<dbReference type="RefSeq" id="WP_210656240.1">
    <property type="nucleotide sequence ID" value="NZ_JAGKSP010000002.1"/>
</dbReference>
<dbReference type="Pfam" id="PF07833">
    <property type="entry name" value="Cu_amine_oxidN1"/>
    <property type="match status" value="1"/>
</dbReference>
<evidence type="ECO:0000259" key="1">
    <source>
        <dbReference type="Pfam" id="PF07833"/>
    </source>
</evidence>
<proteinExistence type="predicted"/>
<protein>
    <submittedName>
        <fullName evidence="2">Copper amine oxidase N-terminal domain-containing protein</fullName>
    </submittedName>
</protein>
<comment type="caution">
    <text evidence="2">The sequence shown here is derived from an EMBL/GenBank/DDBJ whole genome shotgun (WGS) entry which is preliminary data.</text>
</comment>
<sequence length="426" mass="44995">MKQFEQIIRNKTQQRRTGRLFAGWRAAMLGAALFGLLALPTLVAGDGVVHAEASAQAEKPGSNSLAAKAADCKPQTIKQIYPSLGDNSYIPLYGARDEDQKSLSAVCSILQQLATKGKAEAMPAPEGGRNFRNQMDIYFTDGAYLTVYEAGSGKLAVDQGKERLVLNDAKAFADFIRLEVLPDNSGGVPQSVHFGEPLHVTGNNVAFESFEIQIFWTTTLNNRSSVLSAKGIHFPAKSSLLLYSGAHKFGRYDFTFTMPAYGEAFDGSLQPLLPGDGVISIAASVGSGSISGGATSGIKLLPARNIFLSINGVPSADPSLTPLLAGGHALVPVRAIATLSKENVEWDAATKSVLIRTKQAAVSESSGAQLWIDGIKAAADLQPIIHNGRAYVPIRAVTAAFGLPVVWDAGTRSIHVSVAAAQKSSS</sequence>
<dbReference type="InterPro" id="IPR036582">
    <property type="entry name" value="Mao_N_sf"/>
</dbReference>
<keyword evidence="3" id="KW-1185">Reference proteome</keyword>
<name>A0ABS5C869_9BACL</name>
<reference evidence="2 3" key="1">
    <citation type="submission" date="2021-04" db="EMBL/GenBank/DDBJ databases">
        <title>Paenibacillus sp. DLE-14 whole genome sequence.</title>
        <authorList>
            <person name="Ham Y.J."/>
        </authorList>
    </citation>
    <scope>NUCLEOTIDE SEQUENCE [LARGE SCALE GENOMIC DNA]</scope>
    <source>
        <strain evidence="2 3">DLE-14</strain>
    </source>
</reference>
<feature type="domain" description="Copper amine oxidase-like N-terminal" evidence="1">
    <location>
        <begin position="312"/>
        <end position="415"/>
    </location>
</feature>
<dbReference type="InterPro" id="IPR012854">
    <property type="entry name" value="Cu_amine_oxidase-like_N"/>
</dbReference>
<dbReference type="Gene3D" id="3.30.457.10">
    <property type="entry name" value="Copper amine oxidase-like, N-terminal domain"/>
    <property type="match status" value="1"/>
</dbReference>
<dbReference type="Proteomes" id="UP000673394">
    <property type="component" value="Unassembled WGS sequence"/>
</dbReference>
<accession>A0ABS5C869</accession>
<dbReference type="SUPFAM" id="SSF55383">
    <property type="entry name" value="Copper amine oxidase, domain N"/>
    <property type="match status" value="1"/>
</dbReference>
<gene>
    <name evidence="2" type="ORF">I8J30_05610</name>
</gene>
<organism evidence="2 3">
    <name type="scientific">Paenibacillus lignilyticus</name>
    <dbReference type="NCBI Taxonomy" id="1172615"/>
    <lineage>
        <taxon>Bacteria</taxon>
        <taxon>Bacillati</taxon>
        <taxon>Bacillota</taxon>
        <taxon>Bacilli</taxon>
        <taxon>Bacillales</taxon>
        <taxon>Paenibacillaceae</taxon>
        <taxon>Paenibacillus</taxon>
    </lineage>
</organism>
<evidence type="ECO:0000313" key="3">
    <source>
        <dbReference type="Proteomes" id="UP000673394"/>
    </source>
</evidence>
<dbReference type="EMBL" id="JAGKSP010000002">
    <property type="protein sequence ID" value="MBP3962181.1"/>
    <property type="molecule type" value="Genomic_DNA"/>
</dbReference>
<evidence type="ECO:0000313" key="2">
    <source>
        <dbReference type="EMBL" id="MBP3962181.1"/>
    </source>
</evidence>